<gene>
    <name evidence="1" type="ORF">DHETER_LOCUS7484</name>
</gene>
<reference evidence="1" key="1">
    <citation type="submission" date="2021-06" db="EMBL/GenBank/DDBJ databases">
        <authorList>
            <person name="Kallberg Y."/>
            <person name="Tangrot J."/>
            <person name="Rosling A."/>
        </authorList>
    </citation>
    <scope>NUCLEOTIDE SEQUENCE</scope>
    <source>
        <strain evidence="1">IL203A</strain>
    </source>
</reference>
<feature type="non-terminal residue" evidence="1">
    <location>
        <position position="1"/>
    </location>
</feature>
<keyword evidence="2" id="KW-1185">Reference proteome</keyword>
<proteinExistence type="predicted"/>
<sequence>LDDIGTINILPCLISKDSNELDDKLIDIDQVYRFEKVGHMFLNRNINLHDKLTTQEMHDSFQEFVVSGEVGKEDVPNMNTIKNWINSYLAEFKEQVIQKKKKLANK</sequence>
<evidence type="ECO:0000313" key="1">
    <source>
        <dbReference type="EMBL" id="CAG8607145.1"/>
    </source>
</evidence>
<name>A0ACA9MRD5_9GLOM</name>
<dbReference type="Proteomes" id="UP000789702">
    <property type="component" value="Unassembled WGS sequence"/>
</dbReference>
<accession>A0ACA9MRD5</accession>
<organism evidence="1 2">
    <name type="scientific">Dentiscutata heterogama</name>
    <dbReference type="NCBI Taxonomy" id="1316150"/>
    <lineage>
        <taxon>Eukaryota</taxon>
        <taxon>Fungi</taxon>
        <taxon>Fungi incertae sedis</taxon>
        <taxon>Mucoromycota</taxon>
        <taxon>Glomeromycotina</taxon>
        <taxon>Glomeromycetes</taxon>
        <taxon>Diversisporales</taxon>
        <taxon>Gigasporaceae</taxon>
        <taxon>Dentiscutata</taxon>
    </lineage>
</organism>
<comment type="caution">
    <text evidence="1">The sequence shown here is derived from an EMBL/GenBank/DDBJ whole genome shotgun (WGS) entry which is preliminary data.</text>
</comment>
<protein>
    <submittedName>
        <fullName evidence="1">231_t:CDS:1</fullName>
    </submittedName>
</protein>
<evidence type="ECO:0000313" key="2">
    <source>
        <dbReference type="Proteomes" id="UP000789702"/>
    </source>
</evidence>
<dbReference type="EMBL" id="CAJVPU010010599">
    <property type="protein sequence ID" value="CAG8607145.1"/>
    <property type="molecule type" value="Genomic_DNA"/>
</dbReference>